<reference evidence="3 4" key="1">
    <citation type="submission" date="2018-07" db="EMBL/GenBank/DDBJ databases">
        <authorList>
            <person name="Quirk P.G."/>
            <person name="Krulwich T.A."/>
        </authorList>
    </citation>
    <scope>NUCLEOTIDE SEQUENCE [LARGE SCALE GENOMIC DNA]</scope>
    <source>
        <strain evidence="3 4">CC-BB4</strain>
    </source>
</reference>
<feature type="domain" description="Fumarylacetoacetase-like C-terminal" evidence="2">
    <location>
        <begin position="60"/>
        <end position="227"/>
    </location>
</feature>
<dbReference type="OrthoDB" id="9792137at2"/>
<name>A0A345ZXJ6_9HYPH</name>
<dbReference type="Proteomes" id="UP000254889">
    <property type="component" value="Chromosome"/>
</dbReference>
<organism evidence="3 4">
    <name type="scientific">Pseudolabrys taiwanensis</name>
    <dbReference type="NCBI Taxonomy" id="331696"/>
    <lineage>
        <taxon>Bacteria</taxon>
        <taxon>Pseudomonadati</taxon>
        <taxon>Pseudomonadota</taxon>
        <taxon>Alphaproteobacteria</taxon>
        <taxon>Hyphomicrobiales</taxon>
        <taxon>Xanthobacteraceae</taxon>
        <taxon>Pseudolabrys</taxon>
    </lineage>
</organism>
<dbReference type="InterPro" id="IPR036663">
    <property type="entry name" value="Fumarylacetoacetase_C_sf"/>
</dbReference>
<evidence type="ECO:0000259" key="2">
    <source>
        <dbReference type="Pfam" id="PF01557"/>
    </source>
</evidence>
<dbReference type="EMBL" id="CP031417">
    <property type="protein sequence ID" value="AXK81643.1"/>
    <property type="molecule type" value="Genomic_DNA"/>
</dbReference>
<dbReference type="Gene3D" id="3.90.850.10">
    <property type="entry name" value="Fumarylacetoacetase-like, C-terminal domain"/>
    <property type="match status" value="1"/>
</dbReference>
<proteinExistence type="predicted"/>
<keyword evidence="4" id="KW-1185">Reference proteome</keyword>
<evidence type="ECO:0000313" key="3">
    <source>
        <dbReference type="EMBL" id="AXK81643.1"/>
    </source>
</evidence>
<dbReference type="Pfam" id="PF01557">
    <property type="entry name" value="FAA_hydrolase"/>
    <property type="match status" value="1"/>
</dbReference>
<dbReference type="AlphaFoldDB" id="A0A345ZXJ6"/>
<accession>A0A345ZXJ6</accession>
<dbReference type="KEGG" id="ptaw:DW352_14620"/>
<dbReference type="GO" id="GO:0005737">
    <property type="term" value="C:cytoplasm"/>
    <property type="evidence" value="ECO:0007669"/>
    <property type="project" value="TreeGrafter"/>
</dbReference>
<keyword evidence="1" id="KW-0456">Lyase</keyword>
<dbReference type="PANTHER" id="PTHR30143">
    <property type="entry name" value="ACID HYDRATASE"/>
    <property type="match status" value="1"/>
</dbReference>
<dbReference type="RefSeq" id="WP_115692022.1">
    <property type="nucleotide sequence ID" value="NZ_CP031417.1"/>
</dbReference>
<sequence>MPVWDNPLIKKGMTAQLTTRRARIAAGEKPFGWKVGFGAPASMKKLGLSEPLIGYLMEGARLPSGAAVSLKDYVRPVAEPEIAAVMGGDLAAGAAPTDVLAAIKELRPAIEIADLDLTPEPDNLDQVLAGDIFQRHVLLGESAHPSGVVRGLTSRVIRRGAEFNRTSDPEALTGRLVDIVAHVADMLAAFGENLKAGDIIITGSITPPLMIERDETVLAHAIDPIGEVAVNFNWS</sequence>
<evidence type="ECO:0000313" key="4">
    <source>
        <dbReference type="Proteomes" id="UP000254889"/>
    </source>
</evidence>
<gene>
    <name evidence="3" type="ORF">DW352_14620</name>
</gene>
<dbReference type="GO" id="GO:0008684">
    <property type="term" value="F:2-oxopent-4-enoate hydratase activity"/>
    <property type="evidence" value="ECO:0007669"/>
    <property type="project" value="TreeGrafter"/>
</dbReference>
<evidence type="ECO:0000256" key="1">
    <source>
        <dbReference type="ARBA" id="ARBA00023239"/>
    </source>
</evidence>
<dbReference type="SUPFAM" id="SSF56529">
    <property type="entry name" value="FAH"/>
    <property type="match status" value="1"/>
</dbReference>
<dbReference type="PANTHER" id="PTHR30143:SF0">
    <property type="entry name" value="2-KETO-4-PENTENOATE HYDRATASE"/>
    <property type="match status" value="1"/>
</dbReference>
<dbReference type="InterPro" id="IPR011234">
    <property type="entry name" value="Fumarylacetoacetase-like_C"/>
</dbReference>
<dbReference type="InterPro" id="IPR050772">
    <property type="entry name" value="Hydratase-Decarb/MhpD_sf"/>
</dbReference>
<protein>
    <recommendedName>
        <fullName evidence="2">Fumarylacetoacetase-like C-terminal domain-containing protein</fullName>
    </recommendedName>
</protein>